<gene>
    <name evidence="2" type="ORF">B5G41_13235</name>
</gene>
<evidence type="ECO:0008006" key="4">
    <source>
        <dbReference type="Google" id="ProtNLM"/>
    </source>
</evidence>
<dbReference type="eggNOG" id="COG5010">
    <property type="taxonomic scope" value="Bacteria"/>
</dbReference>
<dbReference type="EMBL" id="NFHB01000010">
    <property type="protein sequence ID" value="OUN02030.1"/>
    <property type="molecule type" value="Genomic_DNA"/>
</dbReference>
<protein>
    <recommendedName>
        <fullName evidence="4">OmpA-like domain-containing protein</fullName>
    </recommendedName>
</protein>
<proteinExistence type="predicted"/>
<dbReference type="Gene3D" id="3.30.1330.60">
    <property type="entry name" value="OmpA-like domain"/>
    <property type="match status" value="1"/>
</dbReference>
<dbReference type="InterPro" id="IPR036737">
    <property type="entry name" value="OmpA-like_sf"/>
</dbReference>
<dbReference type="AlphaFoldDB" id="A0A1Y3QZN9"/>
<evidence type="ECO:0000256" key="1">
    <source>
        <dbReference type="SAM" id="Coils"/>
    </source>
</evidence>
<feature type="coiled-coil region" evidence="1">
    <location>
        <begin position="281"/>
        <end position="311"/>
    </location>
</feature>
<reference evidence="3" key="1">
    <citation type="submission" date="2017-04" db="EMBL/GenBank/DDBJ databases">
        <title>Function of individual gut microbiota members based on whole genome sequencing of pure cultures obtained from chicken caecum.</title>
        <authorList>
            <person name="Medvecky M."/>
            <person name="Cejkova D."/>
            <person name="Polansky O."/>
            <person name="Karasova D."/>
            <person name="Kubasova T."/>
            <person name="Cizek A."/>
            <person name="Rychlik I."/>
        </authorList>
    </citation>
    <scope>NUCLEOTIDE SEQUENCE [LARGE SCALE GENOMIC DNA]</scope>
    <source>
        <strain evidence="3">An90</strain>
    </source>
</reference>
<name>A0A1Y3QZN9_9BACT</name>
<comment type="caution">
    <text evidence="2">The sequence shown here is derived from an EMBL/GenBank/DDBJ whole genome shotgun (WGS) entry which is preliminary data.</text>
</comment>
<evidence type="ECO:0000313" key="2">
    <source>
        <dbReference type="EMBL" id="OUN02030.1"/>
    </source>
</evidence>
<accession>A0A1Y3QZN9</accession>
<keyword evidence="1" id="KW-0175">Coiled coil</keyword>
<evidence type="ECO:0000313" key="3">
    <source>
        <dbReference type="Proteomes" id="UP000195772"/>
    </source>
</evidence>
<dbReference type="Proteomes" id="UP000195772">
    <property type="component" value="Unassembled WGS sequence"/>
</dbReference>
<dbReference type="OrthoDB" id="1001770at2"/>
<sequence>MCAAAGATARAGSAVPAPAADTVMLSEATDGDYIVRRFLVKRQGDTDYSIRYQINLASLSAALDGNSRELDGLNAFVDNLMRDTLMNVKSVEITGYSSPDGPRAFNETLARNRARDFKSYVDKKYGFSKKYDVTLNSVAEDWEMCRALVAQSPVPDKQAVLGILDGKQSSDAKELALKKIPAAWEYMIKHILPPLRRVELTINYGAGSIVEQRTMIPKPKIAPRPAEQACEPCGCEVVDESITGIIVEMPGDTDYRKDLREARREAGKALKEAGHYSKKELREARRIAREQERAARKIAREEAQAAKAAAKAGKKTYRELERM</sequence>
<organism evidence="2 3">
    <name type="scientific">Alistipes onderdonkii</name>
    <dbReference type="NCBI Taxonomy" id="328813"/>
    <lineage>
        <taxon>Bacteria</taxon>
        <taxon>Pseudomonadati</taxon>
        <taxon>Bacteroidota</taxon>
        <taxon>Bacteroidia</taxon>
        <taxon>Bacteroidales</taxon>
        <taxon>Rikenellaceae</taxon>
        <taxon>Alistipes</taxon>
    </lineage>
</organism>